<gene>
    <name evidence="2" type="ORF">JY651_42305</name>
</gene>
<dbReference type="PROSITE" id="PS51257">
    <property type="entry name" value="PROKAR_LIPOPROTEIN"/>
    <property type="match status" value="1"/>
</dbReference>
<evidence type="ECO:0000256" key="1">
    <source>
        <dbReference type="SAM" id="MobiDB-lite"/>
    </source>
</evidence>
<dbReference type="Gene3D" id="2.60.40.10">
    <property type="entry name" value="Immunoglobulins"/>
    <property type="match status" value="3"/>
</dbReference>
<accession>A0ABX7NS53</accession>
<reference evidence="2 3" key="1">
    <citation type="submission" date="2021-02" db="EMBL/GenBank/DDBJ databases">
        <title>De Novo genome assembly of isolated myxobacteria.</title>
        <authorList>
            <person name="Stevens D.C."/>
        </authorList>
    </citation>
    <scope>NUCLEOTIDE SEQUENCE [LARGE SCALE GENOMIC DNA]</scope>
    <source>
        <strain evidence="3">SCPEA02</strain>
    </source>
</reference>
<dbReference type="SUPFAM" id="SSF49313">
    <property type="entry name" value="Cadherin-like"/>
    <property type="match status" value="1"/>
</dbReference>
<sequence length="388" mass="39751">MRRVLHCALAVLCVVAACTFSPDLSRYAACDAQGGCEKGFTCLTAESLCIPECGDEVCDSGDPTPGADAGDAGEDAGTREDAGVDASVDAGTEVDAGTDAGVDAGTDAGTQQTDAGTALGLDPDALALGREGTAYSGRLRARGGTPPYSFTAPVGLPSGLNLDSEGNLTGTPAAPGDYFLSINVTDRSTPQQQASGSIPLRISPTLRMAGPEKLTASDQGKAYLERLCATGGKEPYHFKLADAGTLPSSLQLAENGDVTGTASQQTGTADFVVEVTDSDSPPQVTTRRLSMETVNLGGFTLDMLTRSLPDGRVGSTYSYTLHSFGGTPPFSWSWAWTGPAPAGLQLDKDQGLIYGKPSQAGTYTVTLTVSDSLIQAKSGTAMTLVVVP</sequence>
<protein>
    <submittedName>
        <fullName evidence="2">Ig domain-containing protein</fullName>
    </submittedName>
</protein>
<dbReference type="InterPro" id="IPR015919">
    <property type="entry name" value="Cadherin-like_sf"/>
</dbReference>
<dbReference type="EMBL" id="CP071090">
    <property type="protein sequence ID" value="QSQ21722.1"/>
    <property type="molecule type" value="Genomic_DNA"/>
</dbReference>
<proteinExistence type="predicted"/>
<organism evidence="2 3">
    <name type="scientific">Pyxidicoccus parkwayensis</name>
    <dbReference type="NCBI Taxonomy" id="2813578"/>
    <lineage>
        <taxon>Bacteria</taxon>
        <taxon>Pseudomonadati</taxon>
        <taxon>Myxococcota</taxon>
        <taxon>Myxococcia</taxon>
        <taxon>Myxococcales</taxon>
        <taxon>Cystobacterineae</taxon>
        <taxon>Myxococcaceae</taxon>
        <taxon>Pyxidicoccus</taxon>
    </lineage>
</organism>
<feature type="region of interest" description="Disordered" evidence="1">
    <location>
        <begin position="60"/>
        <end position="120"/>
    </location>
</feature>
<name>A0ABX7NS53_9BACT</name>
<dbReference type="Pfam" id="PF05345">
    <property type="entry name" value="He_PIG"/>
    <property type="match status" value="3"/>
</dbReference>
<feature type="compositionally biased region" description="Low complexity" evidence="1">
    <location>
        <begin position="61"/>
        <end position="70"/>
    </location>
</feature>
<keyword evidence="3" id="KW-1185">Reference proteome</keyword>
<dbReference type="Proteomes" id="UP000662747">
    <property type="component" value="Chromosome"/>
</dbReference>
<dbReference type="RefSeq" id="WP_206723299.1">
    <property type="nucleotide sequence ID" value="NZ_CP071090.1"/>
</dbReference>
<evidence type="ECO:0000313" key="2">
    <source>
        <dbReference type="EMBL" id="QSQ21722.1"/>
    </source>
</evidence>
<evidence type="ECO:0000313" key="3">
    <source>
        <dbReference type="Proteomes" id="UP000662747"/>
    </source>
</evidence>
<dbReference type="InterPro" id="IPR013783">
    <property type="entry name" value="Ig-like_fold"/>
</dbReference>